<reference evidence="6 7" key="1">
    <citation type="submission" date="2018-11" db="EMBL/GenBank/DDBJ databases">
        <title>Genome assembly of Steccherinum ochraceum LE-BIN_3174, the white-rot fungus of the Steccherinaceae family (The Residual Polyporoid clade, Polyporales, Basidiomycota).</title>
        <authorList>
            <person name="Fedorova T.V."/>
            <person name="Glazunova O.A."/>
            <person name="Landesman E.O."/>
            <person name="Moiseenko K.V."/>
            <person name="Psurtseva N.V."/>
            <person name="Savinova O.S."/>
            <person name="Shakhova N.V."/>
            <person name="Tyazhelova T.V."/>
            <person name="Vasina D.V."/>
        </authorList>
    </citation>
    <scope>NUCLEOTIDE SEQUENCE [LARGE SCALE GENOMIC DNA]</scope>
    <source>
        <strain evidence="6 7">LE-BIN_3174</strain>
    </source>
</reference>
<dbReference type="Gene3D" id="3.40.50.150">
    <property type="entry name" value="Vaccinia Virus protein VP39"/>
    <property type="match status" value="1"/>
</dbReference>
<keyword evidence="5" id="KW-0175">Coiled coil</keyword>
<dbReference type="InterPro" id="IPR002052">
    <property type="entry name" value="DNA_methylase_N6_adenine_CS"/>
</dbReference>
<proteinExistence type="inferred from homology"/>
<evidence type="ECO:0000256" key="1">
    <source>
        <dbReference type="ARBA" id="ARBA00006149"/>
    </source>
</evidence>
<dbReference type="Proteomes" id="UP000292702">
    <property type="component" value="Unassembled WGS sequence"/>
</dbReference>
<comment type="similarity">
    <text evidence="1">Belongs to the eukaryotic/archaeal PrmC-related family.</text>
</comment>
<evidence type="ECO:0000256" key="5">
    <source>
        <dbReference type="SAM" id="Coils"/>
    </source>
</evidence>
<dbReference type="SUPFAM" id="SSF53335">
    <property type="entry name" value="S-adenosyl-L-methionine-dependent methyltransferases"/>
    <property type="match status" value="1"/>
</dbReference>
<dbReference type="PROSITE" id="PS00092">
    <property type="entry name" value="N6_MTASE"/>
    <property type="match status" value="1"/>
</dbReference>
<dbReference type="GO" id="GO:0032259">
    <property type="term" value="P:methylation"/>
    <property type="evidence" value="ECO:0007669"/>
    <property type="project" value="UniProtKB-KW"/>
</dbReference>
<dbReference type="AlphaFoldDB" id="A0A4R0R6S6"/>
<protein>
    <submittedName>
        <fullName evidence="6">S-adenosylmethionine-dependent methyltransferase</fullName>
    </submittedName>
</protein>
<dbReference type="GO" id="GO:0035657">
    <property type="term" value="C:eRF1 methyltransferase complex"/>
    <property type="evidence" value="ECO:0007669"/>
    <property type="project" value="TreeGrafter"/>
</dbReference>
<dbReference type="GO" id="GO:0008757">
    <property type="term" value="F:S-adenosylmethionine-dependent methyltransferase activity"/>
    <property type="evidence" value="ECO:0007669"/>
    <property type="project" value="TreeGrafter"/>
</dbReference>
<keyword evidence="7" id="KW-1185">Reference proteome</keyword>
<keyword evidence="2 6" id="KW-0489">Methyltransferase</keyword>
<dbReference type="InterPro" id="IPR029063">
    <property type="entry name" value="SAM-dependent_MTases_sf"/>
</dbReference>
<dbReference type="STRING" id="92696.A0A4R0R6S6"/>
<evidence type="ECO:0000256" key="3">
    <source>
        <dbReference type="ARBA" id="ARBA00022679"/>
    </source>
</evidence>
<dbReference type="PANTHER" id="PTHR45875:SF1">
    <property type="entry name" value="METHYLTRANSFERASE N6AMT1"/>
    <property type="match status" value="1"/>
</dbReference>
<dbReference type="InterPro" id="IPR052190">
    <property type="entry name" value="Euk-Arch_PrmC-MTase"/>
</dbReference>
<dbReference type="GO" id="GO:0003676">
    <property type="term" value="F:nucleic acid binding"/>
    <property type="evidence" value="ECO:0007669"/>
    <property type="project" value="InterPro"/>
</dbReference>
<keyword evidence="3 6" id="KW-0808">Transferase</keyword>
<dbReference type="GO" id="GO:0008276">
    <property type="term" value="F:protein methyltransferase activity"/>
    <property type="evidence" value="ECO:0007669"/>
    <property type="project" value="TreeGrafter"/>
</dbReference>
<organism evidence="6 7">
    <name type="scientific">Steccherinum ochraceum</name>
    <dbReference type="NCBI Taxonomy" id="92696"/>
    <lineage>
        <taxon>Eukaryota</taxon>
        <taxon>Fungi</taxon>
        <taxon>Dikarya</taxon>
        <taxon>Basidiomycota</taxon>
        <taxon>Agaricomycotina</taxon>
        <taxon>Agaricomycetes</taxon>
        <taxon>Polyporales</taxon>
        <taxon>Steccherinaceae</taxon>
        <taxon>Steccherinum</taxon>
    </lineage>
</organism>
<evidence type="ECO:0000313" key="7">
    <source>
        <dbReference type="Proteomes" id="UP000292702"/>
    </source>
</evidence>
<sequence length="202" mass="23086">MIPTPDLSHLTRDDYDRVYEPAEDTFILLDALEEDAEELRALRPRLSLEIGTGHQNKVWSMLPGYVLAALTHLQIPLESVTTYLAAPLLKRVHHAVDILIFNPPYVPTYDSESQEAQDGKDIRGSWAGGTDGMRITDILLECVDGLLSPRGRFYLVAVKENNIPELQRRMRELYDLESKIILQRRAGREHLHVICFMRNGRP</sequence>
<accession>A0A4R0R6S6</accession>
<name>A0A4R0R6S6_9APHY</name>
<evidence type="ECO:0000256" key="4">
    <source>
        <dbReference type="ARBA" id="ARBA00022691"/>
    </source>
</evidence>
<evidence type="ECO:0000313" key="6">
    <source>
        <dbReference type="EMBL" id="TCD62043.1"/>
    </source>
</evidence>
<dbReference type="PANTHER" id="PTHR45875">
    <property type="entry name" value="METHYLTRANSFERASE N6AMT1"/>
    <property type="match status" value="1"/>
</dbReference>
<dbReference type="OrthoDB" id="406152at2759"/>
<comment type="caution">
    <text evidence="6">The sequence shown here is derived from an EMBL/GenBank/DDBJ whole genome shotgun (WGS) entry which is preliminary data.</text>
</comment>
<dbReference type="EMBL" id="RWJN01000408">
    <property type="protein sequence ID" value="TCD62043.1"/>
    <property type="molecule type" value="Genomic_DNA"/>
</dbReference>
<keyword evidence="4" id="KW-0949">S-adenosyl-L-methionine</keyword>
<evidence type="ECO:0000256" key="2">
    <source>
        <dbReference type="ARBA" id="ARBA00022603"/>
    </source>
</evidence>
<feature type="coiled-coil region" evidence="5">
    <location>
        <begin position="22"/>
        <end position="49"/>
    </location>
</feature>
<gene>
    <name evidence="6" type="primary">MTQ2</name>
    <name evidence="6" type="ORF">EIP91_007538</name>
</gene>